<organism evidence="3 4">
    <name type="scientific">Natronincola ferrireducens</name>
    <dbReference type="NCBI Taxonomy" id="393762"/>
    <lineage>
        <taxon>Bacteria</taxon>
        <taxon>Bacillati</taxon>
        <taxon>Bacillota</taxon>
        <taxon>Clostridia</taxon>
        <taxon>Peptostreptococcales</taxon>
        <taxon>Natronincolaceae</taxon>
        <taxon>Natronincola</taxon>
    </lineage>
</organism>
<gene>
    <name evidence="3" type="ORF">SAMN05660472_00862</name>
</gene>
<sequence>MDYTLDKIIKYRREFHKYPETGWKEIRTSARIAEILSQLGYENIKVGTEAVDINTIVEPVRLSEDERKKEIKRAISQGGNKDWIRKANGYPGVVAEIDTGNIGPTVAFRFDIDALVDTEPYESGHKPFDEEYISINPNSVHACGHDGHIAIGLGLAKEILKHKKSLRGKIKLLFQPAEETFSGAESMVTKGHLDDVDYFFSMHIGLSYENKPLPSKSIACGCCDFLSDRQLDVYFQGKAAHPCGASQEGKNTLLAACTAALNIHSIAPHEEGLFRVNVGEIHAGVCANTIPANALIRVEYRGENSNITNYGKNRVLTIIEAAAKMYELTYKIVDYGEVPTAKSDKEMIDIVKKSAKKVSWFENIYDYGNVGGTDDATVMMKKVQDHGGKAVYIGLGADVTEPLHNPKFDFDENVLIAATNLFVNILKDISSCKNL</sequence>
<protein>
    <submittedName>
        <fullName evidence="3">Aminobenzoyl-glutamate utilization protein A</fullName>
    </submittedName>
</protein>
<dbReference type="PANTHER" id="PTHR30575:SF3">
    <property type="entry name" value="PEPTIDASE M20 DIMERISATION DOMAIN-CONTAINING PROTEIN"/>
    <property type="match status" value="1"/>
</dbReference>
<dbReference type="PIRSF" id="PIRSF005962">
    <property type="entry name" value="Pept_M20D_amidohydro"/>
    <property type="match status" value="1"/>
</dbReference>
<dbReference type="InterPro" id="IPR011650">
    <property type="entry name" value="Peptidase_M20_dimer"/>
</dbReference>
<dbReference type="RefSeq" id="WP_090550744.1">
    <property type="nucleotide sequence ID" value="NZ_FNFP01000001.1"/>
</dbReference>
<dbReference type="InterPro" id="IPR002933">
    <property type="entry name" value="Peptidase_M20"/>
</dbReference>
<reference evidence="3 4" key="1">
    <citation type="submission" date="2016-10" db="EMBL/GenBank/DDBJ databases">
        <authorList>
            <person name="de Groot N.N."/>
        </authorList>
    </citation>
    <scope>NUCLEOTIDE SEQUENCE [LARGE SCALE GENOMIC DNA]</scope>
    <source>
        <strain evidence="3 4">DSM 18346</strain>
    </source>
</reference>
<feature type="binding site" evidence="1">
    <location>
        <position position="143"/>
    </location>
    <ligand>
        <name>Mn(2+)</name>
        <dbReference type="ChEBI" id="CHEBI:29035"/>
        <label>2</label>
    </ligand>
</feature>
<evidence type="ECO:0000313" key="3">
    <source>
        <dbReference type="EMBL" id="SDK14365.1"/>
    </source>
</evidence>
<dbReference type="EMBL" id="FNFP01000001">
    <property type="protein sequence ID" value="SDK14365.1"/>
    <property type="molecule type" value="Genomic_DNA"/>
</dbReference>
<keyword evidence="1" id="KW-0464">Manganese</keyword>
<dbReference type="GO" id="GO:0046657">
    <property type="term" value="P:folic acid catabolic process"/>
    <property type="evidence" value="ECO:0007669"/>
    <property type="project" value="TreeGrafter"/>
</dbReference>
<dbReference type="STRING" id="393762.SAMN05660472_00862"/>
<dbReference type="GO" id="GO:0005737">
    <property type="term" value="C:cytoplasm"/>
    <property type="evidence" value="ECO:0007669"/>
    <property type="project" value="TreeGrafter"/>
</dbReference>
<dbReference type="PANTHER" id="PTHR30575">
    <property type="entry name" value="PEPTIDASE M20"/>
    <property type="match status" value="1"/>
</dbReference>
<dbReference type="GO" id="GO:0016805">
    <property type="term" value="F:dipeptidase activity"/>
    <property type="evidence" value="ECO:0007669"/>
    <property type="project" value="TreeGrafter"/>
</dbReference>
<dbReference type="GO" id="GO:0071713">
    <property type="term" value="F:para-aminobenzoyl-glutamate hydrolase activity"/>
    <property type="evidence" value="ECO:0007669"/>
    <property type="project" value="TreeGrafter"/>
</dbReference>
<proteinExistence type="predicted"/>
<feature type="binding site" evidence="1">
    <location>
        <position position="203"/>
    </location>
    <ligand>
        <name>Mn(2+)</name>
        <dbReference type="ChEBI" id="CHEBI:29035"/>
        <label>2</label>
    </ligand>
</feature>
<dbReference type="AlphaFoldDB" id="A0A1G8ZIY5"/>
<dbReference type="Pfam" id="PF07687">
    <property type="entry name" value="M20_dimer"/>
    <property type="match status" value="1"/>
</dbReference>
<dbReference type="OrthoDB" id="9776731at2"/>
<dbReference type="Gene3D" id="3.40.630.10">
    <property type="entry name" value="Zn peptidases"/>
    <property type="match status" value="2"/>
</dbReference>
<feature type="domain" description="Peptidase M20 dimerisation" evidence="2">
    <location>
        <begin position="232"/>
        <end position="321"/>
    </location>
</feature>
<dbReference type="NCBIfam" id="TIGR01891">
    <property type="entry name" value="amidohydrolases"/>
    <property type="match status" value="1"/>
</dbReference>
<feature type="binding site" evidence="1">
    <location>
        <position position="145"/>
    </location>
    <ligand>
        <name>Mn(2+)</name>
        <dbReference type="ChEBI" id="CHEBI:29035"/>
        <label>2</label>
    </ligand>
</feature>
<dbReference type="SUPFAM" id="SSF55031">
    <property type="entry name" value="Bacterial exopeptidase dimerisation domain"/>
    <property type="match status" value="1"/>
</dbReference>
<comment type="cofactor">
    <cofactor evidence="1">
        <name>Mn(2+)</name>
        <dbReference type="ChEBI" id="CHEBI:29035"/>
    </cofactor>
    <text evidence="1">The Mn(2+) ion enhances activity.</text>
</comment>
<evidence type="ECO:0000259" key="2">
    <source>
        <dbReference type="Pfam" id="PF07687"/>
    </source>
</evidence>
<evidence type="ECO:0000256" key="1">
    <source>
        <dbReference type="PIRSR" id="PIRSR005962-1"/>
    </source>
</evidence>
<dbReference type="InterPro" id="IPR017439">
    <property type="entry name" value="Amidohydrolase"/>
</dbReference>
<evidence type="ECO:0000313" key="4">
    <source>
        <dbReference type="Proteomes" id="UP000198718"/>
    </source>
</evidence>
<feature type="binding site" evidence="1">
    <location>
        <position position="404"/>
    </location>
    <ligand>
        <name>Mn(2+)</name>
        <dbReference type="ChEBI" id="CHEBI:29035"/>
        <label>2</label>
    </ligand>
</feature>
<accession>A0A1G8ZIY5</accession>
<dbReference type="InterPro" id="IPR052030">
    <property type="entry name" value="Peptidase_M20/M20A_hydrolases"/>
</dbReference>
<dbReference type="Pfam" id="PF01546">
    <property type="entry name" value="Peptidase_M20"/>
    <property type="match status" value="1"/>
</dbReference>
<feature type="binding site" evidence="1">
    <location>
        <position position="179"/>
    </location>
    <ligand>
        <name>Mn(2+)</name>
        <dbReference type="ChEBI" id="CHEBI:29035"/>
        <label>2</label>
    </ligand>
</feature>
<dbReference type="InterPro" id="IPR036264">
    <property type="entry name" value="Bact_exopeptidase_dim_dom"/>
</dbReference>
<dbReference type="SUPFAM" id="SSF53187">
    <property type="entry name" value="Zn-dependent exopeptidases"/>
    <property type="match status" value="1"/>
</dbReference>
<name>A0A1G8ZIY5_9FIRM</name>
<keyword evidence="4" id="KW-1185">Reference proteome</keyword>
<keyword evidence="1" id="KW-0479">Metal-binding</keyword>
<dbReference type="GO" id="GO:0046872">
    <property type="term" value="F:metal ion binding"/>
    <property type="evidence" value="ECO:0007669"/>
    <property type="project" value="UniProtKB-KW"/>
</dbReference>
<dbReference type="Proteomes" id="UP000198718">
    <property type="component" value="Unassembled WGS sequence"/>
</dbReference>